<evidence type="ECO:0000313" key="1">
    <source>
        <dbReference type="EMBL" id="STQ89312.1"/>
    </source>
</evidence>
<proteinExistence type="predicted"/>
<dbReference type="AlphaFoldDB" id="A0A377Q3D1"/>
<gene>
    <name evidence="2" type="ORF">EV682_101310</name>
    <name evidence="1" type="ORF">NCTC11159_00328</name>
</gene>
<reference evidence="1 3" key="1">
    <citation type="submission" date="2018-06" db="EMBL/GenBank/DDBJ databases">
        <authorList>
            <consortium name="Pathogen Informatics"/>
            <person name="Doyle S."/>
        </authorList>
    </citation>
    <scope>NUCLEOTIDE SEQUENCE [LARGE SCALE GENOMIC DNA]</scope>
    <source>
        <strain evidence="1 3">NCTC11159</strain>
    </source>
</reference>
<reference evidence="2 4" key="2">
    <citation type="submission" date="2019-03" db="EMBL/GenBank/DDBJ databases">
        <title>Genomic Encyclopedia of Type Strains, Phase IV (KMG-IV): sequencing the most valuable type-strain genomes for metagenomic binning, comparative biology and taxonomic classification.</title>
        <authorList>
            <person name="Goeker M."/>
        </authorList>
    </citation>
    <scope>NUCLEOTIDE SEQUENCE [LARGE SCALE GENOMIC DNA]</scope>
    <source>
        <strain evidence="2 4">DSM 3764</strain>
    </source>
</reference>
<dbReference type="Proteomes" id="UP000295794">
    <property type="component" value="Unassembled WGS sequence"/>
</dbReference>
<evidence type="ECO:0000313" key="2">
    <source>
        <dbReference type="EMBL" id="TCU90285.1"/>
    </source>
</evidence>
<dbReference type="Proteomes" id="UP000255108">
    <property type="component" value="Unassembled WGS sequence"/>
</dbReference>
<protein>
    <submittedName>
        <fullName evidence="1">Uncharacterized protein</fullName>
    </submittedName>
</protein>
<organism evidence="1 3">
    <name type="scientific">Iodobacter fluviatilis</name>
    <dbReference type="NCBI Taxonomy" id="537"/>
    <lineage>
        <taxon>Bacteria</taxon>
        <taxon>Pseudomonadati</taxon>
        <taxon>Pseudomonadota</taxon>
        <taxon>Betaproteobacteria</taxon>
        <taxon>Neisseriales</taxon>
        <taxon>Chitinibacteraceae</taxon>
        <taxon>Iodobacter</taxon>
    </lineage>
</organism>
<evidence type="ECO:0000313" key="4">
    <source>
        <dbReference type="Proteomes" id="UP000295794"/>
    </source>
</evidence>
<dbReference type="EMBL" id="SMBT01000001">
    <property type="protein sequence ID" value="TCU90285.1"/>
    <property type="molecule type" value="Genomic_DNA"/>
</dbReference>
<accession>A0A377Q3D1</accession>
<evidence type="ECO:0000313" key="3">
    <source>
        <dbReference type="Proteomes" id="UP000255108"/>
    </source>
</evidence>
<keyword evidence="4" id="KW-1185">Reference proteome</keyword>
<sequence length="214" mass="24177">MFAQIKGVVDLLRSGVSDFRNFKTSKEREEAVLYLLRVYFLLKDCVDDGEELVSEAQPNPVEKITGMDAPSALATIGRWDATIRKQGSRLYKLQSGLLGQDYIAVINPTLQKRLSEAIGYKMDRTITLHGIGSALFFKNMFPIANTNEEKARYISVMAGEEEDSLNMIRIGSEIESLRESLNQYRSVVERMVSNAELLQLSTRARQETQFPDEA</sequence>
<dbReference type="EMBL" id="UGHR01000001">
    <property type="protein sequence ID" value="STQ89312.1"/>
    <property type="molecule type" value="Genomic_DNA"/>
</dbReference>
<dbReference type="RefSeq" id="WP_115225773.1">
    <property type="nucleotide sequence ID" value="NZ_CAWOLO010000001.1"/>
</dbReference>
<name>A0A377Q3D1_9NEIS</name>
<dbReference type="OrthoDB" id="9947965at2"/>